<feature type="compositionally biased region" description="Polar residues" evidence="1">
    <location>
        <begin position="27"/>
        <end position="41"/>
    </location>
</feature>
<comment type="caution">
    <text evidence="2">The sequence shown here is derived from an EMBL/GenBank/DDBJ whole genome shotgun (WGS) entry which is preliminary data.</text>
</comment>
<gene>
    <name evidence="2" type="ORF">KDK95_34015</name>
</gene>
<accession>A0A941IQF4</accession>
<dbReference type="AlphaFoldDB" id="A0A941IQF4"/>
<organism evidence="2 3">
    <name type="scientific">Actinospica acidithermotolerans</name>
    <dbReference type="NCBI Taxonomy" id="2828514"/>
    <lineage>
        <taxon>Bacteria</taxon>
        <taxon>Bacillati</taxon>
        <taxon>Actinomycetota</taxon>
        <taxon>Actinomycetes</taxon>
        <taxon>Catenulisporales</taxon>
        <taxon>Actinospicaceae</taxon>
        <taxon>Actinospica</taxon>
    </lineage>
</organism>
<evidence type="ECO:0000313" key="3">
    <source>
        <dbReference type="Proteomes" id="UP000676325"/>
    </source>
</evidence>
<proteinExistence type="predicted"/>
<evidence type="ECO:0000313" key="2">
    <source>
        <dbReference type="EMBL" id="MBR7831371.1"/>
    </source>
</evidence>
<sequence>MAAVTSSLATAVVAVAVAVVIWPHASSGNNPVQHTSQPVNHSGTQSSSAATSASASSTPSDSSAALSGANAVQFQGRVLITVNEVDLDSVPVNNGASSQASVYDSSTGLGANPYQLSALPYGNATLATWTGSSTPNRTQCYDQVASQGVNELPVTNGTMVCVITAQDRVALIKVVDDQADSGEGIMTDVTVWSSVISTATATAS</sequence>
<keyword evidence="3" id="KW-1185">Reference proteome</keyword>
<name>A0A941IQF4_9ACTN</name>
<evidence type="ECO:0000256" key="1">
    <source>
        <dbReference type="SAM" id="MobiDB-lite"/>
    </source>
</evidence>
<dbReference type="EMBL" id="JAGSOH010000225">
    <property type="protein sequence ID" value="MBR7831371.1"/>
    <property type="molecule type" value="Genomic_DNA"/>
</dbReference>
<reference evidence="2" key="1">
    <citation type="submission" date="2021-04" db="EMBL/GenBank/DDBJ databases">
        <title>Genome based classification of Actinospica acidithermotolerans sp. nov., an actinobacterium isolated from an Indonesian hot spring.</title>
        <authorList>
            <person name="Kusuma A.B."/>
            <person name="Putra K.E."/>
            <person name="Nafisah S."/>
            <person name="Loh J."/>
            <person name="Nouioui I."/>
            <person name="Goodfellow M."/>
        </authorList>
    </citation>
    <scope>NUCLEOTIDE SEQUENCE</scope>
    <source>
        <strain evidence="2">MGRD01-02</strain>
    </source>
</reference>
<dbReference type="RefSeq" id="WP_212522481.1">
    <property type="nucleotide sequence ID" value="NZ_JAGSOH010000225.1"/>
</dbReference>
<protein>
    <submittedName>
        <fullName evidence="2">Uncharacterized protein</fullName>
    </submittedName>
</protein>
<dbReference type="Proteomes" id="UP000676325">
    <property type="component" value="Unassembled WGS sequence"/>
</dbReference>
<feature type="region of interest" description="Disordered" evidence="1">
    <location>
        <begin position="27"/>
        <end position="62"/>
    </location>
</feature>
<feature type="compositionally biased region" description="Low complexity" evidence="1">
    <location>
        <begin position="42"/>
        <end position="62"/>
    </location>
</feature>